<dbReference type="ESTHER" id="polpa-d3bve2">
    <property type="family name" value="Monoglyceridelipase_lysophospholip"/>
</dbReference>
<dbReference type="InParanoid" id="D3BVE2"/>
<evidence type="ECO:0000259" key="1">
    <source>
        <dbReference type="Pfam" id="PF12146"/>
    </source>
</evidence>
<dbReference type="InterPro" id="IPR022742">
    <property type="entry name" value="Hydrolase_4"/>
</dbReference>
<sequence>MIYEQQFIKSSKDGELIAYHEWYDEQAIKIGGCNCLVMMNHGYGDHMKRYEELAKNIIKNNRGAIVFGIDHPGHGLSGGEATLVKDYDSVVDDLYTAVQLVRENHKLNNNNNKNNTPLKFIIIGYSVGGMLTVMYYHKYGSINIDNNKIEGLVLVGPLIGTEHAVIKLQDIDAPPMVIRAEVYTTDKQAQLEMYDDPLYHLAPFKRETLLNVIDKLRDIKDQVNLDNVEVLWLHGEIDLLSHDLVRKGLDQIKTNQYESHLFNGVSHDLFHETNKEQVFEVLNQFNIKIMNNNK</sequence>
<proteinExistence type="predicted"/>
<dbReference type="InterPro" id="IPR051044">
    <property type="entry name" value="MAG_DAG_Lipase"/>
</dbReference>
<keyword evidence="2" id="KW-0378">Hydrolase</keyword>
<reference evidence="2 3" key="1">
    <citation type="journal article" date="2011" name="Genome Res.">
        <title>Phylogeny-wide analysis of social amoeba genomes highlights ancient origins for complex intercellular communication.</title>
        <authorList>
            <person name="Heidel A.J."/>
            <person name="Lawal H.M."/>
            <person name="Felder M."/>
            <person name="Schilde C."/>
            <person name="Helps N.R."/>
            <person name="Tunggal B."/>
            <person name="Rivero F."/>
            <person name="John U."/>
            <person name="Schleicher M."/>
            <person name="Eichinger L."/>
            <person name="Platzer M."/>
            <person name="Noegel A.A."/>
            <person name="Schaap P."/>
            <person name="Gloeckner G."/>
        </authorList>
    </citation>
    <scope>NUCLEOTIDE SEQUENCE [LARGE SCALE GENOMIC DNA]</scope>
    <source>
        <strain evidence="3">ATCC 26659 / Pp 5 / PN500</strain>
    </source>
</reference>
<name>D3BVE2_HETP5</name>
<dbReference type="GO" id="GO:0016787">
    <property type="term" value="F:hydrolase activity"/>
    <property type="evidence" value="ECO:0007669"/>
    <property type="project" value="UniProtKB-KW"/>
</dbReference>
<comment type="caution">
    <text evidence="2">The sequence shown here is derived from an EMBL/GenBank/DDBJ whole genome shotgun (WGS) entry which is preliminary data.</text>
</comment>
<protein>
    <submittedName>
        <fullName evidence="2">Alpha/beta hydrolase fold protein</fullName>
    </submittedName>
</protein>
<feature type="domain" description="Serine aminopeptidase S33" evidence="1">
    <location>
        <begin position="36"/>
        <end position="274"/>
    </location>
</feature>
<dbReference type="PANTHER" id="PTHR11614">
    <property type="entry name" value="PHOSPHOLIPASE-RELATED"/>
    <property type="match status" value="1"/>
</dbReference>
<dbReference type="RefSeq" id="XP_020426833.1">
    <property type="nucleotide sequence ID" value="XM_020582417.1"/>
</dbReference>
<dbReference type="Proteomes" id="UP000001396">
    <property type="component" value="Unassembled WGS sequence"/>
</dbReference>
<organism evidence="2 3">
    <name type="scientific">Heterostelium pallidum (strain ATCC 26659 / Pp 5 / PN500)</name>
    <name type="common">Cellular slime mold</name>
    <name type="synonym">Polysphondylium pallidum</name>
    <dbReference type="NCBI Taxonomy" id="670386"/>
    <lineage>
        <taxon>Eukaryota</taxon>
        <taxon>Amoebozoa</taxon>
        <taxon>Evosea</taxon>
        <taxon>Eumycetozoa</taxon>
        <taxon>Dictyostelia</taxon>
        <taxon>Acytosteliales</taxon>
        <taxon>Acytosteliaceae</taxon>
        <taxon>Heterostelium</taxon>
    </lineage>
</organism>
<keyword evidence="3" id="KW-1185">Reference proteome</keyword>
<dbReference type="SUPFAM" id="SSF53474">
    <property type="entry name" value="alpha/beta-Hydrolases"/>
    <property type="match status" value="1"/>
</dbReference>
<evidence type="ECO:0000313" key="2">
    <source>
        <dbReference type="EMBL" id="EFA74699.1"/>
    </source>
</evidence>
<dbReference type="InterPro" id="IPR029058">
    <property type="entry name" value="AB_hydrolase_fold"/>
</dbReference>
<dbReference type="Gene3D" id="3.40.50.1820">
    <property type="entry name" value="alpha/beta hydrolase"/>
    <property type="match status" value="1"/>
</dbReference>
<dbReference type="EMBL" id="ADBJ01000062">
    <property type="protein sequence ID" value="EFA74699.1"/>
    <property type="molecule type" value="Genomic_DNA"/>
</dbReference>
<gene>
    <name evidence="2" type="ORF">PPL_11668</name>
</gene>
<dbReference type="Pfam" id="PF12146">
    <property type="entry name" value="Hydrolase_4"/>
    <property type="match status" value="1"/>
</dbReference>
<evidence type="ECO:0000313" key="3">
    <source>
        <dbReference type="Proteomes" id="UP000001396"/>
    </source>
</evidence>
<accession>D3BVE2</accession>
<dbReference type="STRING" id="670386.D3BVE2"/>
<dbReference type="GeneID" id="31367136"/>
<dbReference type="AlphaFoldDB" id="D3BVE2"/>